<feature type="domain" description="Activator of Hsp90 ATPase homologue 1/2-like C-terminal" evidence="2">
    <location>
        <begin position="14"/>
        <end position="159"/>
    </location>
</feature>
<organism evidence="3 4">
    <name type="scientific">Parasedimentitalea denitrificans</name>
    <dbReference type="NCBI Taxonomy" id="2211118"/>
    <lineage>
        <taxon>Bacteria</taxon>
        <taxon>Pseudomonadati</taxon>
        <taxon>Pseudomonadota</taxon>
        <taxon>Alphaproteobacteria</taxon>
        <taxon>Rhodobacterales</taxon>
        <taxon>Paracoccaceae</taxon>
        <taxon>Parasedimentitalea</taxon>
    </lineage>
</organism>
<comment type="similarity">
    <text evidence="1">Belongs to the AHA1 family.</text>
</comment>
<dbReference type="EMBL" id="QHLQ01000014">
    <property type="protein sequence ID" value="NIZ62160.1"/>
    <property type="molecule type" value="Genomic_DNA"/>
</dbReference>
<proteinExistence type="inferred from homology"/>
<keyword evidence="4" id="KW-1185">Reference proteome</keyword>
<sequence>MSELPTYVLEREFDAPRELVWRTWTEAELLSHWYGPGVETVIHKLDVTPGGVWLNEMKWGGNSNYERMEYTEVDPPARLVWLHSVANADWEAAENPMMPDWPRVLLTTVTFTDNGGKTLLKLTWVPHNASTAELACFEAAMAGMDKGWASGMELLAEMLAELQS</sequence>
<accession>A0ABX0WD15</accession>
<dbReference type="Gene3D" id="3.30.530.20">
    <property type="match status" value="1"/>
</dbReference>
<gene>
    <name evidence="3" type="ORF">DL239_14350</name>
</gene>
<name>A0ABX0WD15_9RHOB</name>
<evidence type="ECO:0000259" key="2">
    <source>
        <dbReference type="Pfam" id="PF08327"/>
    </source>
</evidence>
<dbReference type="InterPro" id="IPR023393">
    <property type="entry name" value="START-like_dom_sf"/>
</dbReference>
<evidence type="ECO:0000313" key="4">
    <source>
        <dbReference type="Proteomes" id="UP001429564"/>
    </source>
</evidence>
<comment type="caution">
    <text evidence="3">The sequence shown here is derived from an EMBL/GenBank/DDBJ whole genome shotgun (WGS) entry which is preliminary data.</text>
</comment>
<evidence type="ECO:0000256" key="1">
    <source>
        <dbReference type="ARBA" id="ARBA00006817"/>
    </source>
</evidence>
<dbReference type="InterPro" id="IPR013538">
    <property type="entry name" value="ASHA1/2-like_C"/>
</dbReference>
<dbReference type="Proteomes" id="UP001429564">
    <property type="component" value="Unassembled WGS sequence"/>
</dbReference>
<evidence type="ECO:0000313" key="3">
    <source>
        <dbReference type="EMBL" id="NIZ62160.1"/>
    </source>
</evidence>
<reference evidence="3 4" key="1">
    <citation type="submission" date="2018-05" db="EMBL/GenBank/DDBJ databases">
        <authorList>
            <person name="Zhang Y.-J."/>
        </authorList>
    </citation>
    <scope>NUCLEOTIDE SEQUENCE [LARGE SCALE GENOMIC DNA]</scope>
    <source>
        <strain evidence="3 4">CY04</strain>
    </source>
</reference>
<dbReference type="SUPFAM" id="SSF55961">
    <property type="entry name" value="Bet v1-like"/>
    <property type="match status" value="1"/>
</dbReference>
<protein>
    <submittedName>
        <fullName evidence="3">SRPBCC domain-containing protein</fullName>
    </submittedName>
</protein>
<dbReference type="Pfam" id="PF08327">
    <property type="entry name" value="AHSA1"/>
    <property type="match status" value="1"/>
</dbReference>
<dbReference type="CDD" id="cd07814">
    <property type="entry name" value="SRPBCC_CalC_Aha1-like"/>
    <property type="match status" value="1"/>
</dbReference>
<dbReference type="RefSeq" id="WP_167684785.1">
    <property type="nucleotide sequence ID" value="NZ_QHLQ01000014.1"/>
</dbReference>